<feature type="compositionally biased region" description="Low complexity" evidence="1">
    <location>
        <begin position="69"/>
        <end position="91"/>
    </location>
</feature>
<dbReference type="EMBL" id="ALBS01000048">
    <property type="protein sequence ID" value="EJT51668.1"/>
    <property type="molecule type" value="Genomic_DNA"/>
</dbReference>
<dbReference type="RefSeq" id="XP_014182804.1">
    <property type="nucleotide sequence ID" value="XM_014327329.1"/>
</dbReference>
<protein>
    <submittedName>
        <fullName evidence="2">Uncharacterized protein</fullName>
    </submittedName>
</protein>
<feature type="region of interest" description="Disordered" evidence="1">
    <location>
        <begin position="325"/>
        <end position="400"/>
    </location>
</feature>
<evidence type="ECO:0000313" key="3">
    <source>
        <dbReference type="Proteomes" id="UP000002748"/>
    </source>
</evidence>
<sequence length="735" mass="80435">MSVSRPQRLRSPTKPQRSTSTRPYPPPSHQTERRYNTRQSAALQRQEDSAHSKVPGTTRPAELQDDRAASSSLSPLSAQDGLVPPSSSRLPSLDRELEQLAFGSSVSRSTPASLQDRHRVSCSVPSSQPNPHLDDLFNTPPLDVGLHGPFISEPLGGDSLQEARLDGSFEPPAAQPRHDSFFLDKPYLPRTEEDSARPRVDSAPSGAREIGNHVSPLNSQKGNGNPFARQSFLQGLFEESQEDEEASASNLAPLSSLFTIDGCSLRRRRKHRHSQTRRASNPNLDNYPRLTFTSGSTPSPSKNAPSRKPNAIDARSPAMAANDQYTGHFAPSENRDTIETPPLPPTPRESTTDRPHNAKTPRLHFARTGPKAAAPATKAEGLPAPSRVPNSCPSEPSSQATHSLASLCGTASLRRYQLPPPLSLPSGLSTPPALNVDQEIEMWEEEERCIREREMTPPDDILDNMASWGDVPNDNQPRASQQQQSGQDRTNPATRQVLGDITSQFAQPPPPSMSGVDLTAHLMSLVERLEPARGTPRRRRQGVRVCETQQPPHRTIRSSSFASKDPVRRRTRTQPAPLRREDSSQVLLRPPTQRERGLIDASTSATKANRDMAIEGAPRSVSSALRSTAPQLPQNDRSRGAGTTGVWSEFKQPSRLNATPPPEPSEVDVRHAELAEKFASFAAYIKQHEERAPPPPVLGTRVRTMSLRSTKSLGHLDGHVLGNRSLHAATQGPTR</sequence>
<feature type="compositionally biased region" description="Polar residues" evidence="1">
    <location>
        <begin position="388"/>
        <end position="400"/>
    </location>
</feature>
<feature type="compositionally biased region" description="Low complexity" evidence="1">
    <location>
        <begin position="366"/>
        <end position="384"/>
    </location>
</feature>
<feature type="region of interest" description="Disordered" evidence="1">
    <location>
        <begin position="454"/>
        <end position="492"/>
    </location>
</feature>
<comment type="caution">
    <text evidence="2">The sequence shown here is derived from an EMBL/GenBank/DDBJ whole genome shotgun (WGS) entry which is preliminary data.</text>
</comment>
<feature type="compositionally biased region" description="Polar residues" evidence="1">
    <location>
        <begin position="102"/>
        <end position="113"/>
    </location>
</feature>
<dbReference type="HOGENOM" id="CLU_377309_0_0_1"/>
<dbReference type="AlphaFoldDB" id="J5RB36"/>
<feature type="compositionally biased region" description="Basic and acidic residues" evidence="1">
    <location>
        <begin position="190"/>
        <end position="200"/>
    </location>
</feature>
<feature type="region of interest" description="Disordered" evidence="1">
    <location>
        <begin position="1"/>
        <end position="228"/>
    </location>
</feature>
<feature type="compositionally biased region" description="Polar residues" evidence="1">
    <location>
        <begin position="620"/>
        <end position="635"/>
    </location>
</feature>
<organism evidence="2 3">
    <name type="scientific">Trichosporon asahii var. asahii (strain ATCC 90039 / CBS 2479 / JCM 2466 / KCTC 7840 / NBRC 103889/ NCYC 2677 / UAMH 7654)</name>
    <name type="common">Yeast</name>
    <dbReference type="NCBI Taxonomy" id="1186058"/>
    <lineage>
        <taxon>Eukaryota</taxon>
        <taxon>Fungi</taxon>
        <taxon>Dikarya</taxon>
        <taxon>Basidiomycota</taxon>
        <taxon>Agaricomycotina</taxon>
        <taxon>Tremellomycetes</taxon>
        <taxon>Trichosporonales</taxon>
        <taxon>Trichosporonaceae</taxon>
        <taxon>Trichosporon</taxon>
    </lineage>
</organism>
<dbReference type="GeneID" id="25990592"/>
<proteinExistence type="predicted"/>
<feature type="compositionally biased region" description="Polar residues" evidence="1">
    <location>
        <begin position="291"/>
        <end position="304"/>
    </location>
</feature>
<accession>J5RB36</accession>
<dbReference type="VEuPathDB" id="FungiDB:A1Q1_07080"/>
<feature type="compositionally biased region" description="Basic residues" evidence="1">
    <location>
        <begin position="266"/>
        <end position="276"/>
    </location>
</feature>
<evidence type="ECO:0000256" key="1">
    <source>
        <dbReference type="SAM" id="MobiDB-lite"/>
    </source>
</evidence>
<evidence type="ECO:0000313" key="2">
    <source>
        <dbReference type="EMBL" id="EJT51668.1"/>
    </source>
</evidence>
<reference evidence="2 3" key="1">
    <citation type="journal article" date="2012" name="Eukaryot. Cell">
        <title>Draft genome sequence of CBS 2479, the standard type strain of Trichosporon asahii.</title>
        <authorList>
            <person name="Yang R.Y."/>
            <person name="Li H.T."/>
            <person name="Zhu H."/>
            <person name="Zhou G.P."/>
            <person name="Wang M."/>
            <person name="Wang L."/>
        </authorList>
    </citation>
    <scope>NUCLEOTIDE SEQUENCE [LARGE SCALE GENOMIC DNA]</scope>
    <source>
        <strain evidence="3">ATCC 90039 / CBS 2479 / JCM 2466 / KCTC 7840 / NCYC 2677 / UAMH 7654</strain>
    </source>
</reference>
<name>J5RB36_TRIAS</name>
<feature type="region of interest" description="Disordered" evidence="1">
    <location>
        <begin position="714"/>
        <end position="735"/>
    </location>
</feature>
<dbReference type="KEGG" id="tasa:A1Q1_07080"/>
<gene>
    <name evidence="2" type="ORF">A1Q1_07080</name>
</gene>
<dbReference type="Proteomes" id="UP000002748">
    <property type="component" value="Unassembled WGS sequence"/>
</dbReference>
<feature type="region of interest" description="Disordered" evidence="1">
    <location>
        <begin position="528"/>
        <end position="667"/>
    </location>
</feature>
<feature type="region of interest" description="Disordered" evidence="1">
    <location>
        <begin position="266"/>
        <end position="312"/>
    </location>
</feature>
<feature type="compositionally biased region" description="Polar residues" evidence="1">
    <location>
        <begin position="549"/>
        <end position="562"/>
    </location>
</feature>